<feature type="region of interest" description="Disordered" evidence="1">
    <location>
        <begin position="1"/>
        <end position="29"/>
    </location>
</feature>
<organism evidence="2 3">
    <name type="scientific">Paenibacillus gansuensis</name>
    <dbReference type="NCBI Taxonomy" id="306542"/>
    <lineage>
        <taxon>Bacteria</taxon>
        <taxon>Bacillati</taxon>
        <taxon>Bacillota</taxon>
        <taxon>Bacilli</taxon>
        <taxon>Bacillales</taxon>
        <taxon>Paenibacillaceae</taxon>
        <taxon>Paenibacillus</taxon>
    </lineage>
</organism>
<evidence type="ECO:0000313" key="3">
    <source>
        <dbReference type="Proteomes" id="UP001597541"/>
    </source>
</evidence>
<proteinExistence type="predicted"/>
<evidence type="ECO:0000256" key="1">
    <source>
        <dbReference type="SAM" id="MobiDB-lite"/>
    </source>
</evidence>
<keyword evidence="2" id="KW-0946">Virion</keyword>
<keyword evidence="3" id="KW-1185">Reference proteome</keyword>
<comment type="caution">
    <text evidence="2">The sequence shown here is derived from an EMBL/GenBank/DDBJ whole genome shotgun (WGS) entry which is preliminary data.</text>
</comment>
<accession>A0ABW5PIJ4</accession>
<sequence>MDQQQPMSFQGQGQGQTYQGQMRGQQSGQQAAFMEDQDLLYTILADLKRTAREYTTAFMESSCPTVRRTFSDLLNSTLSQQTELYRFMENQNMYNASSPALQQEIGKQIQQYKQTLQKTQQYIQQKAGSGQQGYSTH</sequence>
<dbReference type="RefSeq" id="WP_377606468.1">
    <property type="nucleotide sequence ID" value="NZ_JBHUME010000015.1"/>
</dbReference>
<keyword evidence="2" id="KW-0167">Capsid protein</keyword>
<dbReference type="EMBL" id="JBHUME010000015">
    <property type="protein sequence ID" value="MFD2615009.1"/>
    <property type="molecule type" value="Genomic_DNA"/>
</dbReference>
<protein>
    <submittedName>
        <fullName evidence="2">Spore coat protein</fullName>
    </submittedName>
</protein>
<dbReference type="Proteomes" id="UP001597541">
    <property type="component" value="Unassembled WGS sequence"/>
</dbReference>
<dbReference type="Pfam" id="PF07875">
    <property type="entry name" value="Coat_F"/>
    <property type="match status" value="1"/>
</dbReference>
<dbReference type="InterPro" id="IPR012851">
    <property type="entry name" value="Spore_coat_CotF-like"/>
</dbReference>
<reference evidence="3" key="1">
    <citation type="journal article" date="2019" name="Int. J. Syst. Evol. Microbiol.">
        <title>The Global Catalogue of Microorganisms (GCM) 10K type strain sequencing project: providing services to taxonomists for standard genome sequencing and annotation.</title>
        <authorList>
            <consortium name="The Broad Institute Genomics Platform"/>
            <consortium name="The Broad Institute Genome Sequencing Center for Infectious Disease"/>
            <person name="Wu L."/>
            <person name="Ma J."/>
        </authorList>
    </citation>
    <scope>NUCLEOTIDE SEQUENCE [LARGE SCALE GENOMIC DNA]</scope>
    <source>
        <strain evidence="3">KCTC 3950</strain>
    </source>
</reference>
<gene>
    <name evidence="2" type="ORF">ACFSUF_21565</name>
</gene>
<evidence type="ECO:0000313" key="2">
    <source>
        <dbReference type="EMBL" id="MFD2615009.1"/>
    </source>
</evidence>
<name>A0ABW5PIJ4_9BACL</name>